<sequence>MLQNSNAALAEKEVKYGILFYQQASLFVFYYLVVFSAHYSRASGEPFPIGARSWGIGNATVAVADKQSVFNNPAGLGFLAHNYVSTSYHNRYTIAGLNTFSLGGNYTHKLANVGLVIERFGDKLYHEQKIGLALAKSTGRVSLGIQVAYMQAAIAGYAAKHTLLTQFGVMAKLNSTIHIGFNAYNLTAARLFVSQRVPTVLRLGFSYQPVKQLLLIGEAEKDIFLPVLFKAGLEYQIVRNFYLRTGITSKLSNAHFGIGFQAKQFIFDYAASNHSMLGFSHHLTLAYQLGKTPQKSS</sequence>
<proteinExistence type="predicted"/>
<keyword evidence="3" id="KW-1185">Reference proteome</keyword>
<dbReference type="OrthoDB" id="9786645at2"/>
<keyword evidence="1" id="KW-0472">Membrane</keyword>
<organism evidence="2 3">
    <name type="scientific">Emticicia agri</name>
    <dbReference type="NCBI Taxonomy" id="2492393"/>
    <lineage>
        <taxon>Bacteria</taxon>
        <taxon>Pseudomonadati</taxon>
        <taxon>Bacteroidota</taxon>
        <taxon>Cytophagia</taxon>
        <taxon>Cytophagales</taxon>
        <taxon>Leadbetterellaceae</taxon>
        <taxon>Emticicia</taxon>
    </lineage>
</organism>
<evidence type="ECO:0000256" key="1">
    <source>
        <dbReference type="SAM" id="Phobius"/>
    </source>
</evidence>
<dbReference type="AlphaFoldDB" id="A0A4Q5M404"/>
<evidence type="ECO:0000313" key="3">
    <source>
        <dbReference type="Proteomes" id="UP000293162"/>
    </source>
</evidence>
<keyword evidence="1" id="KW-0812">Transmembrane</keyword>
<evidence type="ECO:0000313" key="2">
    <source>
        <dbReference type="EMBL" id="RYU96597.1"/>
    </source>
</evidence>
<dbReference type="Gene3D" id="2.40.160.60">
    <property type="entry name" value="Outer membrane protein transport protein (OMPP1/FadL/TodX)"/>
    <property type="match status" value="1"/>
</dbReference>
<protein>
    <recommendedName>
        <fullName evidence="4">PorV/PorQ family protein</fullName>
    </recommendedName>
</protein>
<gene>
    <name evidence="2" type="ORF">EWM59_05455</name>
</gene>
<dbReference type="Proteomes" id="UP000293162">
    <property type="component" value="Unassembled WGS sequence"/>
</dbReference>
<dbReference type="EMBL" id="SEWF01000006">
    <property type="protein sequence ID" value="RYU96597.1"/>
    <property type="molecule type" value="Genomic_DNA"/>
</dbReference>
<feature type="transmembrane region" description="Helical" evidence="1">
    <location>
        <begin position="20"/>
        <end position="39"/>
    </location>
</feature>
<evidence type="ECO:0008006" key="4">
    <source>
        <dbReference type="Google" id="ProtNLM"/>
    </source>
</evidence>
<keyword evidence="1" id="KW-1133">Transmembrane helix</keyword>
<dbReference type="RefSeq" id="WP_130019932.1">
    <property type="nucleotide sequence ID" value="NZ_SEWF01000006.1"/>
</dbReference>
<comment type="caution">
    <text evidence="2">The sequence shown here is derived from an EMBL/GenBank/DDBJ whole genome shotgun (WGS) entry which is preliminary data.</text>
</comment>
<name>A0A4Q5M404_9BACT</name>
<reference evidence="2 3" key="1">
    <citation type="submission" date="2019-02" db="EMBL/GenBank/DDBJ databases">
        <title>Bacterial novel species Emticicia sp. 17J42-9 isolated from soil.</title>
        <authorList>
            <person name="Jung H.-Y."/>
        </authorList>
    </citation>
    <scope>NUCLEOTIDE SEQUENCE [LARGE SCALE GENOMIC DNA]</scope>
    <source>
        <strain evidence="2 3">17J42-9</strain>
    </source>
</reference>
<accession>A0A4Q5M404</accession>